<evidence type="ECO:0000313" key="4">
    <source>
        <dbReference type="Proteomes" id="UP000216057"/>
    </source>
</evidence>
<gene>
    <name evidence="3" type="ORF">BEUL_1889</name>
</gene>
<feature type="compositionally biased region" description="Basic residues" evidence="1">
    <location>
        <begin position="287"/>
        <end position="298"/>
    </location>
</feature>
<feature type="compositionally biased region" description="Low complexity" evidence="1">
    <location>
        <begin position="378"/>
        <end position="397"/>
    </location>
</feature>
<comment type="caution">
    <text evidence="3">The sequence shown here is derived from an EMBL/GenBank/DDBJ whole genome shotgun (WGS) entry which is preliminary data.</text>
</comment>
<name>A0A261G3I5_9BIFI</name>
<feature type="region of interest" description="Disordered" evidence="1">
    <location>
        <begin position="329"/>
        <end position="349"/>
    </location>
</feature>
<keyword evidence="2" id="KW-0472">Membrane</keyword>
<reference evidence="3 4" key="1">
    <citation type="journal article" date="2017" name="BMC Genomics">
        <title>Comparative genomic and phylogenomic analyses of the Bifidobacteriaceae family.</title>
        <authorList>
            <person name="Lugli G.A."/>
            <person name="Milani C."/>
            <person name="Turroni F."/>
            <person name="Duranti S."/>
            <person name="Mancabelli L."/>
            <person name="Mangifesta M."/>
            <person name="Ferrario C."/>
            <person name="Modesto M."/>
            <person name="Mattarelli P."/>
            <person name="Jiri K."/>
            <person name="van Sinderen D."/>
            <person name="Ventura M."/>
        </authorList>
    </citation>
    <scope>NUCLEOTIDE SEQUENCE [LARGE SCALE GENOMIC DNA]</scope>
    <source>
        <strain evidence="3 4">DSM 100216</strain>
    </source>
</reference>
<evidence type="ECO:0000256" key="2">
    <source>
        <dbReference type="SAM" id="Phobius"/>
    </source>
</evidence>
<protein>
    <recommendedName>
        <fullName evidence="5">GTPase regulator-like protein</fullName>
    </recommendedName>
</protein>
<organism evidence="3 4">
    <name type="scientific">Bifidobacterium eulemuris</name>
    <dbReference type="NCBI Taxonomy" id="1765219"/>
    <lineage>
        <taxon>Bacteria</taxon>
        <taxon>Bacillati</taxon>
        <taxon>Actinomycetota</taxon>
        <taxon>Actinomycetes</taxon>
        <taxon>Bifidobacteriales</taxon>
        <taxon>Bifidobacteriaceae</taxon>
        <taxon>Bifidobacterium</taxon>
    </lineage>
</organism>
<dbReference type="AlphaFoldDB" id="A0A261G3I5"/>
<sequence length="417" mass="42441">MSVEEQENADAKRPTRHAMFMRGVVTPIFGLLAVAAVVLGVMNATVWKPSAQIEASTRVSGTRYIITDPGVLPLVDSDVRVNVEASDSSQEVCVALGSAKDVVGWLSGNDYTRVTGLTDWTELSTQETGAQGDAADESDSSVAFEDSDMWTDVSCDTGSVSVRARDAGETQVAIIDLGEESGATVSLDWTRQNVPDFAMPFYFVGGLCVIFAVLSASVFAMDPSKRRKSAKKAAEAAASGASGVSGAAEGVGVAAAAASATAEEVTIGAAVAGTLSTSAASVSKMFSGKKSRRRHARHGGGATVASESPAAPATPTIVDPTARNLVADQQNGAVPPSDGAILPDSNSESLPADAAATSVISTDELQAYFARLAQEVGGVEESAAPAGGSAGTGDAPDPSGTESDQSEPSGTETQEEQ</sequence>
<evidence type="ECO:0008006" key="5">
    <source>
        <dbReference type="Google" id="ProtNLM"/>
    </source>
</evidence>
<feature type="region of interest" description="Disordered" evidence="1">
    <location>
        <begin position="378"/>
        <end position="417"/>
    </location>
</feature>
<feature type="transmembrane region" description="Helical" evidence="2">
    <location>
        <begin position="20"/>
        <end position="42"/>
    </location>
</feature>
<proteinExistence type="predicted"/>
<feature type="region of interest" description="Disordered" evidence="1">
    <location>
        <begin position="286"/>
        <end position="317"/>
    </location>
</feature>
<evidence type="ECO:0000313" key="3">
    <source>
        <dbReference type="EMBL" id="OZG65991.1"/>
    </source>
</evidence>
<feature type="compositionally biased region" description="Low complexity" evidence="1">
    <location>
        <begin position="303"/>
        <end position="316"/>
    </location>
</feature>
<dbReference type="EMBL" id="MWWZ01000010">
    <property type="protein sequence ID" value="OZG65991.1"/>
    <property type="molecule type" value="Genomic_DNA"/>
</dbReference>
<evidence type="ECO:0000256" key="1">
    <source>
        <dbReference type="SAM" id="MobiDB-lite"/>
    </source>
</evidence>
<keyword evidence="2" id="KW-0812">Transmembrane</keyword>
<feature type="compositionally biased region" description="Polar residues" evidence="1">
    <location>
        <begin position="400"/>
        <end position="417"/>
    </location>
</feature>
<keyword evidence="2" id="KW-1133">Transmembrane helix</keyword>
<dbReference type="RefSeq" id="WP_226805714.1">
    <property type="nucleotide sequence ID" value="NZ_CP062938.1"/>
</dbReference>
<feature type="transmembrane region" description="Helical" evidence="2">
    <location>
        <begin position="201"/>
        <end position="221"/>
    </location>
</feature>
<dbReference type="Proteomes" id="UP000216057">
    <property type="component" value="Unassembled WGS sequence"/>
</dbReference>
<accession>A0A261G3I5</accession>